<comment type="caution">
    <text evidence="2">The sequence shown here is derived from an EMBL/GenBank/DDBJ whole genome shotgun (WGS) entry which is preliminary data.</text>
</comment>
<dbReference type="Pfam" id="PF12146">
    <property type="entry name" value="Hydrolase_4"/>
    <property type="match status" value="1"/>
</dbReference>
<proteinExistence type="predicted"/>
<dbReference type="Proteomes" id="UP000176897">
    <property type="component" value="Unassembled WGS sequence"/>
</dbReference>
<evidence type="ECO:0000259" key="1">
    <source>
        <dbReference type="Pfam" id="PF12146"/>
    </source>
</evidence>
<reference evidence="2 3" key="1">
    <citation type="journal article" date="2016" name="Nat. Commun.">
        <title>Thousands of microbial genomes shed light on interconnected biogeochemical processes in an aquifer system.</title>
        <authorList>
            <person name="Anantharaman K."/>
            <person name="Brown C.T."/>
            <person name="Hug L.A."/>
            <person name="Sharon I."/>
            <person name="Castelle C.J."/>
            <person name="Probst A.J."/>
            <person name="Thomas B.C."/>
            <person name="Singh A."/>
            <person name="Wilkins M.J."/>
            <person name="Karaoz U."/>
            <person name="Brodie E.L."/>
            <person name="Williams K.H."/>
            <person name="Hubbard S.S."/>
            <person name="Banfield J.F."/>
        </authorList>
    </citation>
    <scope>NUCLEOTIDE SEQUENCE [LARGE SCALE GENOMIC DNA]</scope>
</reference>
<evidence type="ECO:0000313" key="3">
    <source>
        <dbReference type="Proteomes" id="UP000176897"/>
    </source>
</evidence>
<dbReference type="AlphaFoldDB" id="A0A1F7UNL3"/>
<dbReference type="PANTHER" id="PTHR42886">
    <property type="entry name" value="RE40534P-RELATED"/>
    <property type="match status" value="1"/>
</dbReference>
<name>A0A1F7UNL3_9BACT</name>
<dbReference type="PANTHER" id="PTHR42886:SF29">
    <property type="entry name" value="PUMMELIG, ISOFORM A"/>
    <property type="match status" value="1"/>
</dbReference>
<protein>
    <recommendedName>
        <fullName evidence="1">Serine aminopeptidase S33 domain-containing protein</fullName>
    </recommendedName>
</protein>
<gene>
    <name evidence="2" type="ORF">A3B21_00520</name>
</gene>
<sequence length="257" mass="27931">MRYLLFLSIILLFGGGCAKTMPQGEKITFQTSDGVMIVGTYVNAGESAPQALLLHMMPATKESYAAFAEKLRAAGISSLAIDFRGHGESVKKSTDNSLPAGKAGSQFTVLDYQNFTDAEQQAKILDVRAAVDWLVKKYSAHKNKIALVGASIGANLALQYLMENPEVPVAVLLSPGLDYRGIKIEPLARVLKLNQALYLAASADDPESFSAIAKLAQVTPAKHITKEFQHAGHGTTMFENEPEFMDEVAKWIEQQIK</sequence>
<dbReference type="SUPFAM" id="SSF53474">
    <property type="entry name" value="alpha/beta-Hydrolases"/>
    <property type="match status" value="1"/>
</dbReference>
<accession>A0A1F7UNL3</accession>
<dbReference type="PROSITE" id="PS51257">
    <property type="entry name" value="PROKAR_LIPOPROTEIN"/>
    <property type="match status" value="1"/>
</dbReference>
<organism evidence="2 3">
    <name type="scientific">Candidatus Uhrbacteria bacterium RIFCSPLOWO2_01_FULL_47_24</name>
    <dbReference type="NCBI Taxonomy" id="1802401"/>
    <lineage>
        <taxon>Bacteria</taxon>
        <taxon>Candidatus Uhriibacteriota</taxon>
    </lineage>
</organism>
<feature type="domain" description="Serine aminopeptidase S33" evidence="1">
    <location>
        <begin position="53"/>
        <end position="190"/>
    </location>
</feature>
<dbReference type="InterPro" id="IPR022742">
    <property type="entry name" value="Hydrolase_4"/>
</dbReference>
<dbReference type="InterPro" id="IPR029058">
    <property type="entry name" value="AB_hydrolase_fold"/>
</dbReference>
<dbReference type="STRING" id="1802401.A3B21_00520"/>
<dbReference type="EMBL" id="MGEJ01000022">
    <property type="protein sequence ID" value="OGL79862.1"/>
    <property type="molecule type" value="Genomic_DNA"/>
</dbReference>
<dbReference type="Gene3D" id="3.40.50.1820">
    <property type="entry name" value="alpha/beta hydrolase"/>
    <property type="match status" value="1"/>
</dbReference>
<evidence type="ECO:0000313" key="2">
    <source>
        <dbReference type="EMBL" id="OGL79862.1"/>
    </source>
</evidence>